<dbReference type="InterPro" id="IPR000182">
    <property type="entry name" value="GNAT_dom"/>
</dbReference>
<dbReference type="OrthoDB" id="197790at2"/>
<dbReference type="EMBL" id="CP036274">
    <property type="protein sequence ID" value="QDU26362.1"/>
    <property type="molecule type" value="Genomic_DNA"/>
</dbReference>
<dbReference type="Gene3D" id="3.40.630.30">
    <property type="match status" value="1"/>
</dbReference>
<evidence type="ECO:0000313" key="2">
    <source>
        <dbReference type="EMBL" id="QDU26362.1"/>
    </source>
</evidence>
<keyword evidence="2" id="KW-0012">Acyltransferase</keyword>
<keyword evidence="3" id="KW-1185">Reference proteome</keyword>
<feature type="domain" description="N-acetyltransferase" evidence="1">
    <location>
        <begin position="1"/>
        <end position="110"/>
    </location>
</feature>
<gene>
    <name evidence="2" type="ORF">ETAA8_14400</name>
</gene>
<protein>
    <submittedName>
        <fullName evidence="2">Putative acyltransferase</fullName>
    </submittedName>
</protein>
<dbReference type="SUPFAM" id="SSF55729">
    <property type="entry name" value="Acyl-CoA N-acyltransferases (Nat)"/>
    <property type="match status" value="1"/>
</dbReference>
<dbReference type="Pfam" id="PF20461">
    <property type="entry name" value="DUF6714"/>
    <property type="match status" value="1"/>
</dbReference>
<sequence>MLEVAEADEFFVSETLVACIAEVVVGFVSWNEPYITWLYVDPRQQRCGIGRQLLQAALQRIGGEAWTTTIAGNEPAQALYLSLGMKVVKTMPSEIEGYPCIGVRLALPTSRMRDHAARRKPDAVDPERIANRQIDEVRIAGLIRAAFHGVTLGNGIGLWEAQGIDDYADDKQVAAYRAQDEKEDWSRISVADLNRCYSSLSFFDAIGMRFHLPAFLLADLSGTFTSMDILFTLTNRDAYTTSRFVELSPQQREAVRQFLLLRLADPRQWFNHKSLEDALERYWAKSDC</sequence>
<dbReference type="InterPro" id="IPR046560">
    <property type="entry name" value="DUF6714"/>
</dbReference>
<dbReference type="KEGG" id="aagg:ETAA8_14400"/>
<dbReference type="RefSeq" id="WP_145086806.1">
    <property type="nucleotide sequence ID" value="NZ_CP036274.1"/>
</dbReference>
<dbReference type="AlphaFoldDB" id="A0A517Y893"/>
<proteinExistence type="predicted"/>
<organism evidence="2 3">
    <name type="scientific">Anatilimnocola aggregata</name>
    <dbReference type="NCBI Taxonomy" id="2528021"/>
    <lineage>
        <taxon>Bacteria</taxon>
        <taxon>Pseudomonadati</taxon>
        <taxon>Planctomycetota</taxon>
        <taxon>Planctomycetia</taxon>
        <taxon>Pirellulales</taxon>
        <taxon>Pirellulaceae</taxon>
        <taxon>Anatilimnocola</taxon>
    </lineage>
</organism>
<dbReference type="CDD" id="cd04301">
    <property type="entry name" value="NAT_SF"/>
    <property type="match status" value="1"/>
</dbReference>
<keyword evidence="2" id="KW-0808">Transferase</keyword>
<dbReference type="GO" id="GO:0016747">
    <property type="term" value="F:acyltransferase activity, transferring groups other than amino-acyl groups"/>
    <property type="evidence" value="ECO:0007669"/>
    <property type="project" value="InterPro"/>
</dbReference>
<dbReference type="Pfam" id="PF00583">
    <property type="entry name" value="Acetyltransf_1"/>
    <property type="match status" value="1"/>
</dbReference>
<reference evidence="2 3" key="1">
    <citation type="submission" date="2019-02" db="EMBL/GenBank/DDBJ databases">
        <title>Deep-cultivation of Planctomycetes and their phenomic and genomic characterization uncovers novel biology.</title>
        <authorList>
            <person name="Wiegand S."/>
            <person name="Jogler M."/>
            <person name="Boedeker C."/>
            <person name="Pinto D."/>
            <person name="Vollmers J."/>
            <person name="Rivas-Marin E."/>
            <person name="Kohn T."/>
            <person name="Peeters S.H."/>
            <person name="Heuer A."/>
            <person name="Rast P."/>
            <person name="Oberbeckmann S."/>
            <person name="Bunk B."/>
            <person name="Jeske O."/>
            <person name="Meyerdierks A."/>
            <person name="Storesund J.E."/>
            <person name="Kallscheuer N."/>
            <person name="Luecker S."/>
            <person name="Lage O.M."/>
            <person name="Pohl T."/>
            <person name="Merkel B.J."/>
            <person name="Hornburger P."/>
            <person name="Mueller R.-W."/>
            <person name="Bruemmer F."/>
            <person name="Labrenz M."/>
            <person name="Spormann A.M."/>
            <person name="Op den Camp H."/>
            <person name="Overmann J."/>
            <person name="Amann R."/>
            <person name="Jetten M.S.M."/>
            <person name="Mascher T."/>
            <person name="Medema M.H."/>
            <person name="Devos D.P."/>
            <person name="Kaster A.-K."/>
            <person name="Ovreas L."/>
            <person name="Rohde M."/>
            <person name="Galperin M.Y."/>
            <person name="Jogler C."/>
        </authorList>
    </citation>
    <scope>NUCLEOTIDE SEQUENCE [LARGE SCALE GENOMIC DNA]</scope>
    <source>
        <strain evidence="2 3">ETA_A8</strain>
    </source>
</reference>
<accession>A0A517Y893</accession>
<dbReference type="InterPro" id="IPR016181">
    <property type="entry name" value="Acyl_CoA_acyltransferase"/>
</dbReference>
<evidence type="ECO:0000313" key="3">
    <source>
        <dbReference type="Proteomes" id="UP000315017"/>
    </source>
</evidence>
<dbReference type="PROSITE" id="PS51186">
    <property type="entry name" value="GNAT"/>
    <property type="match status" value="1"/>
</dbReference>
<evidence type="ECO:0000259" key="1">
    <source>
        <dbReference type="PROSITE" id="PS51186"/>
    </source>
</evidence>
<name>A0A517Y893_9BACT</name>
<dbReference type="Proteomes" id="UP000315017">
    <property type="component" value="Chromosome"/>
</dbReference>